<name>A0A183E6V6_9BILA</name>
<dbReference type="PANTHER" id="PTHR15036">
    <property type="entry name" value="PIKACHURIN-LIKE PROTEIN"/>
    <property type="match status" value="1"/>
</dbReference>
<evidence type="ECO:0000259" key="2">
    <source>
        <dbReference type="PROSITE" id="PS50025"/>
    </source>
</evidence>
<dbReference type="SMART" id="SM00282">
    <property type="entry name" value="LamG"/>
    <property type="match status" value="1"/>
</dbReference>
<evidence type="ECO:0000256" key="1">
    <source>
        <dbReference type="PROSITE-ProRule" id="PRU00122"/>
    </source>
</evidence>
<dbReference type="PROSITE" id="PS50025">
    <property type="entry name" value="LAM_G_DOMAIN"/>
    <property type="match status" value="1"/>
</dbReference>
<organism evidence="3">
    <name type="scientific">Gongylonema pulchrum</name>
    <dbReference type="NCBI Taxonomy" id="637853"/>
    <lineage>
        <taxon>Eukaryota</taxon>
        <taxon>Metazoa</taxon>
        <taxon>Ecdysozoa</taxon>
        <taxon>Nematoda</taxon>
        <taxon>Chromadorea</taxon>
        <taxon>Rhabditida</taxon>
        <taxon>Spirurina</taxon>
        <taxon>Spiruromorpha</taxon>
        <taxon>Spiruroidea</taxon>
        <taxon>Gongylonematidae</taxon>
        <taxon>Gongylonema</taxon>
    </lineage>
</organism>
<dbReference type="SUPFAM" id="SSF49899">
    <property type="entry name" value="Concanavalin A-like lectins/glucanases"/>
    <property type="match status" value="1"/>
</dbReference>
<dbReference type="PANTHER" id="PTHR15036:SF85">
    <property type="entry name" value="SP2353, ISOFORM A"/>
    <property type="match status" value="1"/>
</dbReference>
<dbReference type="InterPro" id="IPR001791">
    <property type="entry name" value="Laminin_G"/>
</dbReference>
<dbReference type="AlphaFoldDB" id="A0A183E6V6"/>
<dbReference type="WBParaSite" id="GPUH_0001671901-mRNA-1">
    <property type="protein sequence ID" value="GPUH_0001671901-mRNA-1"/>
    <property type="gene ID" value="GPUH_0001671901"/>
</dbReference>
<feature type="domain" description="Laminin G" evidence="2">
    <location>
        <begin position="1"/>
        <end position="118"/>
    </location>
</feature>
<accession>A0A183E6V6</accession>
<protein>
    <submittedName>
        <fullName evidence="3">LAM_G_DOMAIN domain-containing protein</fullName>
    </submittedName>
</protein>
<sequence length="119" mass="12736">LHLTLSGDNELKLVINLGSGPVALTHPTTIAPDGIWHNITVARNGRYITLILDDLSINSVSPGPSVELNVYDSLYIGGLPKTSATLVGFTGCLRDIRIGYELIESLGNTTEAVNINECF</sequence>
<dbReference type="Gene3D" id="2.60.120.200">
    <property type="match status" value="1"/>
</dbReference>
<dbReference type="CDD" id="cd00110">
    <property type="entry name" value="LamG"/>
    <property type="match status" value="1"/>
</dbReference>
<dbReference type="Pfam" id="PF02210">
    <property type="entry name" value="Laminin_G_2"/>
    <property type="match status" value="1"/>
</dbReference>
<evidence type="ECO:0000313" key="3">
    <source>
        <dbReference type="WBParaSite" id="GPUH_0001671901-mRNA-1"/>
    </source>
</evidence>
<dbReference type="InterPro" id="IPR050372">
    <property type="entry name" value="Neurexin-related_CASP"/>
</dbReference>
<proteinExistence type="predicted"/>
<comment type="caution">
    <text evidence="1">Lacks conserved residue(s) required for the propagation of feature annotation.</text>
</comment>
<dbReference type="GO" id="GO:0016020">
    <property type="term" value="C:membrane"/>
    <property type="evidence" value="ECO:0007669"/>
    <property type="project" value="UniProtKB-SubCell"/>
</dbReference>
<reference evidence="3" key="1">
    <citation type="submission" date="2016-06" db="UniProtKB">
        <authorList>
            <consortium name="WormBaseParasite"/>
        </authorList>
    </citation>
    <scope>IDENTIFICATION</scope>
</reference>
<dbReference type="InterPro" id="IPR013320">
    <property type="entry name" value="ConA-like_dom_sf"/>
</dbReference>